<keyword evidence="3" id="KW-0560">Oxidoreductase</keyword>
<evidence type="ECO:0000313" key="3">
    <source>
        <dbReference type="EMBL" id="MEK0085836.1"/>
    </source>
</evidence>
<evidence type="ECO:0000313" key="4">
    <source>
        <dbReference type="Proteomes" id="UP001375743"/>
    </source>
</evidence>
<gene>
    <name evidence="3" type="ORF">U1T56_21995</name>
</gene>
<feature type="domain" description="Fatty acid desaturase" evidence="2">
    <location>
        <begin position="39"/>
        <end position="279"/>
    </location>
</feature>
<comment type="caution">
    <text evidence="3">The sequence shown here is derived from an EMBL/GenBank/DDBJ whole genome shotgun (WGS) entry which is preliminary data.</text>
</comment>
<dbReference type="Pfam" id="PF00487">
    <property type="entry name" value="FA_desaturase"/>
    <property type="match status" value="1"/>
</dbReference>
<sequence>MQSSLRCQRAVVVEWPTVALALSIYGAWAALTFFHAALPLWLLVPLGAWVVAWHGSLQHEIIHGHPTRWRRVNTALAFPPLSLWLPYERYRRTHLAHHRDERLTDPLDDPESFYWTPEAWQRLGPLGRAAVRLQGTLLGRLILGPAWCIGRFLLAEARLVIAGSGDARRLWLHHAIGVAGILAWLVLVCGIDPLLYVAAFVYPATSLLLIRSFAEHRAAAEPAKRTAIVERSGPLGLLFLFNNLHAAHHARPALPWYELPGWYRANRDRLVAANGGLVYRSYVDVLRRFLLRPHDAPVHPFGRVRPNVLRPVDLEAQPSSSR</sequence>
<feature type="transmembrane region" description="Helical" evidence="1">
    <location>
        <begin position="37"/>
        <end position="55"/>
    </location>
</feature>
<dbReference type="GO" id="GO:0016491">
    <property type="term" value="F:oxidoreductase activity"/>
    <property type="evidence" value="ECO:0007669"/>
    <property type="project" value="UniProtKB-KW"/>
</dbReference>
<name>A0ABU8XX92_9PROT</name>
<dbReference type="EC" id="1.14.19.-" evidence="3"/>
<protein>
    <submittedName>
        <fullName evidence="3">Fatty acid desaturase</fullName>
        <ecNumber evidence="3">1.14.19.-</ecNumber>
    </submittedName>
</protein>
<keyword evidence="1" id="KW-0472">Membrane</keyword>
<evidence type="ECO:0000256" key="1">
    <source>
        <dbReference type="SAM" id="Phobius"/>
    </source>
</evidence>
<dbReference type="InterPro" id="IPR005804">
    <property type="entry name" value="FA_desaturase_dom"/>
</dbReference>
<evidence type="ECO:0000259" key="2">
    <source>
        <dbReference type="Pfam" id="PF00487"/>
    </source>
</evidence>
<proteinExistence type="predicted"/>
<dbReference type="RefSeq" id="WP_418161686.1">
    <property type="nucleotide sequence ID" value="NZ_JBBLZC010000036.1"/>
</dbReference>
<dbReference type="EMBL" id="JBBLZC010000036">
    <property type="protein sequence ID" value="MEK0085836.1"/>
    <property type="molecule type" value="Genomic_DNA"/>
</dbReference>
<keyword evidence="4" id="KW-1185">Reference proteome</keyword>
<keyword evidence="1" id="KW-1133">Transmembrane helix</keyword>
<reference evidence="3 4" key="1">
    <citation type="submission" date="2024-01" db="EMBL/GenBank/DDBJ databases">
        <title>Multi-omics insights into the function and evolution of sodium benzoate biodegradation pathways in Benzoatithermus flavus gen. nov., sp. nov. from hot spring.</title>
        <authorList>
            <person name="Hu C.-J."/>
            <person name="Li W.-J."/>
        </authorList>
    </citation>
    <scope>NUCLEOTIDE SEQUENCE [LARGE SCALE GENOMIC DNA]</scope>
    <source>
        <strain evidence="3 4">SYSU G07066</strain>
    </source>
</reference>
<accession>A0ABU8XX92</accession>
<keyword evidence="1" id="KW-0812">Transmembrane</keyword>
<dbReference type="Proteomes" id="UP001375743">
    <property type="component" value="Unassembled WGS sequence"/>
</dbReference>
<feature type="transmembrane region" description="Helical" evidence="1">
    <location>
        <begin position="12"/>
        <end position="31"/>
    </location>
</feature>
<organism evidence="3 4">
    <name type="scientific">Benzoatithermus flavus</name>
    <dbReference type="NCBI Taxonomy" id="3108223"/>
    <lineage>
        <taxon>Bacteria</taxon>
        <taxon>Pseudomonadati</taxon>
        <taxon>Pseudomonadota</taxon>
        <taxon>Alphaproteobacteria</taxon>
        <taxon>Geminicoccales</taxon>
        <taxon>Geminicoccaceae</taxon>
        <taxon>Benzoatithermus</taxon>
    </lineage>
</organism>